<gene>
    <name evidence="1" type="ORF">CAEBREN_24001</name>
</gene>
<dbReference type="AlphaFoldDB" id="G0NJ09"/>
<sequence>MDLFKSVQFKSVIKEIIQESLQPLEEKLEKRLRILEKVINDKADQEEEAVPTVKEEEMSLMLKQ</sequence>
<organism evidence="2">
    <name type="scientific">Caenorhabditis brenneri</name>
    <name type="common">Nematode worm</name>
    <dbReference type="NCBI Taxonomy" id="135651"/>
    <lineage>
        <taxon>Eukaryota</taxon>
        <taxon>Metazoa</taxon>
        <taxon>Ecdysozoa</taxon>
        <taxon>Nematoda</taxon>
        <taxon>Chromadorea</taxon>
        <taxon>Rhabditida</taxon>
        <taxon>Rhabditina</taxon>
        <taxon>Rhabditomorpha</taxon>
        <taxon>Rhabditoidea</taxon>
        <taxon>Rhabditidae</taxon>
        <taxon>Peloderinae</taxon>
        <taxon>Caenorhabditis</taxon>
    </lineage>
</organism>
<accession>G0NJ09</accession>
<keyword evidence="2" id="KW-1185">Reference proteome</keyword>
<dbReference type="InParanoid" id="G0NJ09"/>
<protein>
    <submittedName>
        <fullName evidence="1">Uncharacterized protein</fullName>
    </submittedName>
</protein>
<reference evidence="2" key="1">
    <citation type="submission" date="2011-07" db="EMBL/GenBank/DDBJ databases">
        <authorList>
            <consortium name="Caenorhabditis brenneri Sequencing and Analysis Consortium"/>
            <person name="Wilson R.K."/>
        </authorList>
    </citation>
    <scope>NUCLEOTIDE SEQUENCE [LARGE SCALE GENOMIC DNA]</scope>
    <source>
        <strain evidence="2">PB2801</strain>
    </source>
</reference>
<dbReference type="Proteomes" id="UP000008068">
    <property type="component" value="Unassembled WGS sequence"/>
</dbReference>
<proteinExistence type="predicted"/>
<dbReference type="HOGENOM" id="CLU_2869668_0_0_1"/>
<dbReference type="EMBL" id="GL379893">
    <property type="protein sequence ID" value="EGT32078.1"/>
    <property type="molecule type" value="Genomic_DNA"/>
</dbReference>
<evidence type="ECO:0000313" key="2">
    <source>
        <dbReference type="Proteomes" id="UP000008068"/>
    </source>
</evidence>
<evidence type="ECO:0000313" key="1">
    <source>
        <dbReference type="EMBL" id="EGT32078.1"/>
    </source>
</evidence>
<name>G0NJ09_CAEBE</name>